<dbReference type="Pfam" id="PF01546">
    <property type="entry name" value="Peptidase_M20"/>
    <property type="match status" value="1"/>
</dbReference>
<dbReference type="PANTHER" id="PTHR11014">
    <property type="entry name" value="PEPTIDASE M20 FAMILY MEMBER"/>
    <property type="match status" value="1"/>
</dbReference>
<feature type="binding site" evidence="2">
    <location>
        <position position="165"/>
    </location>
    <ligand>
        <name>Mn(2+)</name>
        <dbReference type="ChEBI" id="CHEBI:29035"/>
        <label>2</label>
    </ligand>
</feature>
<dbReference type="PIRSF" id="PIRSF005962">
    <property type="entry name" value="Pept_M20D_amidohydro"/>
    <property type="match status" value="1"/>
</dbReference>
<feature type="binding site" evidence="2">
    <location>
        <position position="104"/>
    </location>
    <ligand>
        <name>Mn(2+)</name>
        <dbReference type="ChEBI" id="CHEBI:29035"/>
        <label>2</label>
    </ligand>
</feature>
<dbReference type="InterPro" id="IPR002933">
    <property type="entry name" value="Peptidase_M20"/>
</dbReference>
<keyword evidence="2" id="KW-0464">Manganese</keyword>
<evidence type="ECO:0000256" key="2">
    <source>
        <dbReference type="PIRSR" id="PIRSR005962-1"/>
    </source>
</evidence>
<dbReference type="NCBIfam" id="TIGR01891">
    <property type="entry name" value="amidohydrolases"/>
    <property type="match status" value="1"/>
</dbReference>
<dbReference type="FunFam" id="3.30.70.360:FF:000001">
    <property type="entry name" value="N-acetyldiaminopimelate deacetylase"/>
    <property type="match status" value="1"/>
</dbReference>
<dbReference type="Proteomes" id="UP000237889">
    <property type="component" value="Chromosome"/>
</dbReference>
<dbReference type="RefSeq" id="WP_106750695.1">
    <property type="nucleotide sequence ID" value="NZ_CP027668.1"/>
</dbReference>
<evidence type="ECO:0000313" key="4">
    <source>
        <dbReference type="EMBL" id="AVO47325.1"/>
    </source>
</evidence>
<protein>
    <submittedName>
        <fullName evidence="4">Amidohydrolase</fullName>
    </submittedName>
</protein>
<dbReference type="CDD" id="cd05666">
    <property type="entry name" value="M20_Acy1-like"/>
    <property type="match status" value="1"/>
</dbReference>
<feature type="binding site" evidence="2">
    <location>
        <position position="106"/>
    </location>
    <ligand>
        <name>Mn(2+)</name>
        <dbReference type="ChEBI" id="CHEBI:29035"/>
        <label>2</label>
    </ligand>
</feature>
<name>A0A2S0NGP0_9HYPH</name>
<proteinExistence type="predicted"/>
<reference evidence="4 5" key="1">
    <citation type="submission" date="2018-03" db="EMBL/GenBank/DDBJ databases">
        <title>Genome sequencing of Phreatobacter sp.</title>
        <authorList>
            <person name="Kim S.-J."/>
            <person name="Heo J."/>
            <person name="Kwon S.-W."/>
        </authorList>
    </citation>
    <scope>NUCLEOTIDE SEQUENCE [LARGE SCALE GENOMIC DNA]</scope>
    <source>
        <strain evidence="4 5">S-12</strain>
    </source>
</reference>
<accession>A0A2S0NGP0</accession>
<dbReference type="Gene3D" id="3.30.70.360">
    <property type="match status" value="1"/>
</dbReference>
<dbReference type="KEGG" id="phr:C6569_21020"/>
<organism evidence="4 5">
    <name type="scientific">Phreatobacter cathodiphilus</name>
    <dbReference type="NCBI Taxonomy" id="1868589"/>
    <lineage>
        <taxon>Bacteria</taxon>
        <taxon>Pseudomonadati</taxon>
        <taxon>Pseudomonadota</taxon>
        <taxon>Alphaproteobacteria</taxon>
        <taxon>Hyphomicrobiales</taxon>
        <taxon>Phreatobacteraceae</taxon>
        <taxon>Phreatobacter</taxon>
    </lineage>
</organism>
<dbReference type="GO" id="GO:0046872">
    <property type="term" value="F:metal ion binding"/>
    <property type="evidence" value="ECO:0007669"/>
    <property type="project" value="UniProtKB-KW"/>
</dbReference>
<keyword evidence="2" id="KW-0479">Metal-binding</keyword>
<dbReference type="GO" id="GO:0019877">
    <property type="term" value="P:diaminopimelate biosynthetic process"/>
    <property type="evidence" value="ECO:0007669"/>
    <property type="project" value="UniProtKB-ARBA"/>
</dbReference>
<feature type="binding site" evidence="2">
    <location>
        <position position="139"/>
    </location>
    <ligand>
        <name>Mn(2+)</name>
        <dbReference type="ChEBI" id="CHEBI:29035"/>
        <label>2</label>
    </ligand>
</feature>
<dbReference type="PANTHER" id="PTHR11014:SF63">
    <property type="entry name" value="METALLOPEPTIDASE, PUTATIVE (AFU_ORTHOLOGUE AFUA_6G09600)-RELATED"/>
    <property type="match status" value="1"/>
</dbReference>
<sequence>MPIVNRISALHEEVTAWRRDIHEHPELQFEVHRTAGIVADKLREFGCDEVVPGIGRTGVVGIIRGRTNRSANVVGLRADMDALPLTEITGLPHASKVPGKMHACGHDGHTAMLLGAAKYLAETRNFDGTVAVIFQPAEEGEKGGEAMVLDGMMERFGIQEVYGMHNAPGLPVGQFAIRPGPMLAAVDNFRIHVEGKGGHAARPHQSIDTILVASHIVAAVQSIVARNVDPLKSAVISICAFNAGFTNNVIPQTAELRGTVRTHDAEVRDFIEVRLREVAERTAAVFGATATVEHERVVPATVNDPAHTPHAVAAAAAVVGEKAVNDDAPQIMGGEDFSYMLQARPGAFIMIGQGDTASVHHPAYDFNDEIIPIGMSYWAKLVETRMPA</sequence>
<evidence type="ECO:0000256" key="1">
    <source>
        <dbReference type="ARBA" id="ARBA00022801"/>
    </source>
</evidence>
<dbReference type="Pfam" id="PF07687">
    <property type="entry name" value="M20_dimer"/>
    <property type="match status" value="1"/>
</dbReference>
<dbReference type="GO" id="GO:0050118">
    <property type="term" value="F:N-acetyldiaminopimelate deacetylase activity"/>
    <property type="evidence" value="ECO:0007669"/>
    <property type="project" value="UniProtKB-ARBA"/>
</dbReference>
<dbReference type="InterPro" id="IPR036264">
    <property type="entry name" value="Bact_exopeptidase_dim_dom"/>
</dbReference>
<evidence type="ECO:0000259" key="3">
    <source>
        <dbReference type="Pfam" id="PF07687"/>
    </source>
</evidence>
<gene>
    <name evidence="4" type="ORF">C6569_21020</name>
</gene>
<dbReference type="InterPro" id="IPR011650">
    <property type="entry name" value="Peptidase_M20_dimer"/>
</dbReference>
<dbReference type="AlphaFoldDB" id="A0A2S0NGP0"/>
<evidence type="ECO:0000313" key="5">
    <source>
        <dbReference type="Proteomes" id="UP000237889"/>
    </source>
</evidence>
<comment type="cofactor">
    <cofactor evidence="2">
        <name>Mn(2+)</name>
        <dbReference type="ChEBI" id="CHEBI:29035"/>
    </cofactor>
    <text evidence="2">The Mn(2+) ion enhances activity.</text>
</comment>
<feature type="binding site" evidence="2">
    <location>
        <position position="360"/>
    </location>
    <ligand>
        <name>Mn(2+)</name>
        <dbReference type="ChEBI" id="CHEBI:29035"/>
        <label>2</label>
    </ligand>
</feature>
<keyword evidence="1 4" id="KW-0378">Hydrolase</keyword>
<dbReference type="Gene3D" id="3.40.630.10">
    <property type="entry name" value="Zn peptidases"/>
    <property type="match status" value="1"/>
</dbReference>
<dbReference type="SUPFAM" id="SSF55031">
    <property type="entry name" value="Bacterial exopeptidase dimerisation domain"/>
    <property type="match status" value="1"/>
</dbReference>
<dbReference type="SUPFAM" id="SSF53187">
    <property type="entry name" value="Zn-dependent exopeptidases"/>
    <property type="match status" value="1"/>
</dbReference>
<feature type="domain" description="Peptidase M20 dimerisation" evidence="3">
    <location>
        <begin position="188"/>
        <end position="283"/>
    </location>
</feature>
<keyword evidence="5" id="KW-1185">Reference proteome</keyword>
<dbReference type="OrthoDB" id="9777385at2"/>
<dbReference type="InterPro" id="IPR017439">
    <property type="entry name" value="Amidohydrolase"/>
</dbReference>
<dbReference type="EMBL" id="CP027668">
    <property type="protein sequence ID" value="AVO47325.1"/>
    <property type="molecule type" value="Genomic_DNA"/>
</dbReference>